<dbReference type="RefSeq" id="XP_009176375.1">
    <property type="nucleotide sequence ID" value="XM_009178111.1"/>
</dbReference>
<accession>A0A074YYL7</accession>
<keyword evidence="2" id="KW-1185">Reference proteome</keyword>
<dbReference type="KEGG" id="ovi:T265_11455"/>
<evidence type="ECO:0000313" key="2">
    <source>
        <dbReference type="Proteomes" id="UP000054324"/>
    </source>
</evidence>
<organism evidence="1 2">
    <name type="scientific">Opisthorchis viverrini</name>
    <name type="common">Southeast Asian liver fluke</name>
    <dbReference type="NCBI Taxonomy" id="6198"/>
    <lineage>
        <taxon>Eukaryota</taxon>
        <taxon>Metazoa</taxon>
        <taxon>Spiralia</taxon>
        <taxon>Lophotrochozoa</taxon>
        <taxon>Platyhelminthes</taxon>
        <taxon>Trematoda</taxon>
        <taxon>Digenea</taxon>
        <taxon>Opisthorchiida</taxon>
        <taxon>Opisthorchiata</taxon>
        <taxon>Opisthorchiidae</taxon>
        <taxon>Opisthorchis</taxon>
    </lineage>
</organism>
<dbReference type="AlphaFoldDB" id="A0A074YYL7"/>
<dbReference type="Proteomes" id="UP000054324">
    <property type="component" value="Unassembled WGS sequence"/>
</dbReference>
<reference evidence="1 2" key="1">
    <citation type="submission" date="2013-11" db="EMBL/GenBank/DDBJ databases">
        <title>Opisthorchis viverrini - life in the bile duct.</title>
        <authorList>
            <person name="Young N.D."/>
            <person name="Nagarajan N."/>
            <person name="Lin S.J."/>
            <person name="Korhonen P.K."/>
            <person name="Jex A.R."/>
            <person name="Hall R.S."/>
            <person name="Safavi-Hemami H."/>
            <person name="Kaewkong W."/>
            <person name="Bertrand D."/>
            <person name="Gao S."/>
            <person name="Seet Q."/>
            <person name="Wongkham S."/>
            <person name="Teh B.T."/>
            <person name="Wongkham C."/>
            <person name="Intapan P.M."/>
            <person name="Maleewong W."/>
            <person name="Yang X."/>
            <person name="Hu M."/>
            <person name="Wang Z."/>
            <person name="Hofmann A."/>
            <person name="Sternberg P.W."/>
            <person name="Tan P."/>
            <person name="Wang J."/>
            <person name="Gasser R.B."/>
        </authorList>
    </citation>
    <scope>NUCLEOTIDE SEQUENCE [LARGE SCALE GENOMIC DNA]</scope>
</reference>
<name>A0A074YYL7_OPIVI</name>
<dbReference type="EMBL" id="KL597122">
    <property type="protein sequence ID" value="KER19891.1"/>
    <property type="molecule type" value="Genomic_DNA"/>
</dbReference>
<dbReference type="GeneID" id="20325623"/>
<gene>
    <name evidence="1" type="ORF">T265_11455</name>
</gene>
<dbReference type="OrthoDB" id="6252736at2759"/>
<evidence type="ECO:0000313" key="1">
    <source>
        <dbReference type="EMBL" id="KER19891.1"/>
    </source>
</evidence>
<protein>
    <submittedName>
        <fullName evidence="1">Uncharacterized protein</fullName>
    </submittedName>
</protein>
<dbReference type="CTD" id="20325623"/>
<sequence>MCCIRPPHVSVATIFEISPYMYICNVLLIRLLKIHRQPTAGFAPLGAHQHLWRRGRGRMGGILPLWQKRCWVGRNLWQSRRFSDRSSIRRTSPTYLKVSEELTRIVFHSAFQILKHQMSTHTGTMLPTLCLWHDATKPLNQLDIRLNSGTAQISKKYPLPSRTYLDPTR</sequence>
<proteinExistence type="predicted"/>